<dbReference type="GO" id="GO:0048731">
    <property type="term" value="P:system development"/>
    <property type="evidence" value="ECO:0007669"/>
    <property type="project" value="UniProtKB-ARBA"/>
</dbReference>
<feature type="domain" description="Cadherin" evidence="13">
    <location>
        <begin position="523"/>
        <end position="603"/>
    </location>
</feature>
<sequence length="651" mass="72038">MCLKVTVLDKNDSPPVFRDTPLTFNVSEDLNAGHLIATIRASDPDTLGTLSYSLLGGDDGKFLLEPDTGKLRLKDALDRELKNNYKLRVRVSDGVQHTDTLIIIEVSDTNDNPPVFDVPVYSFDIPENAPRGYQVGVIAAADPDLGNNAVVTYTVISDWANDMQHYILVVQAQDNGQPSLSTTLTVYCNVLDLNDNPPVFDAMSYSMEIYENVSIGTPVVTVTAADIDSGDNGRIEYTITSGDDNNDFEIFSNGTIRTRHLLDRETKIGHKKINIQILYRVSIALKDVNDEEPRFVSSNVTEMQENISTNTVVMVIKAIDRDEGRNGYIEYILEQDQALPFTLGAVDGLLRVAGKLDREQRASYTLNVTVRDRGEPSKSTRGQILVKILDENDNNPIFDPKQYSASVAENASIGAMVLQVSATDIDEGANGRVRFSIAAGDDNRDFSISEDSGIVRVAKNLNYERKSRYDLTIQAEDCAADLALANEGIEGRNKLLVPIENRYDIAELTIIITDINDNSPTFLHSPYIANVMENVIPPNSGFVIQVEAYDADTPPFNSLVRYFLKEGDTDLFRINASTGEISLLRSLDRETKAEYILTLVAMDTDFALIFNTTTFQRGDEGCIKASQSRLASKLNSQHNMASFIALLTIYD</sequence>
<keyword evidence="15" id="KW-1185">Reference proteome</keyword>
<dbReference type="FunFam" id="2.60.40.60:FF:000020">
    <property type="entry name" value="Dachsous cadherin-related 1b"/>
    <property type="match status" value="1"/>
</dbReference>
<evidence type="ECO:0000256" key="12">
    <source>
        <dbReference type="PROSITE-ProRule" id="PRU00043"/>
    </source>
</evidence>
<evidence type="ECO:0000313" key="14">
    <source>
        <dbReference type="EnsemblMetazoa" id="GBRI001740-PA"/>
    </source>
</evidence>
<protein>
    <recommendedName>
        <fullName evidence="13">Cadherin domain-containing protein</fullName>
    </recommendedName>
</protein>
<dbReference type="InterPro" id="IPR020894">
    <property type="entry name" value="Cadherin_CS"/>
</dbReference>
<dbReference type="PANTHER" id="PTHR24026:SF136">
    <property type="entry name" value="PROTOCADHERIN-23"/>
    <property type="match status" value="1"/>
</dbReference>
<keyword evidence="11" id="KW-0325">Glycoprotein</keyword>
<keyword evidence="6 12" id="KW-0106">Calcium</keyword>
<keyword evidence="8" id="KW-1133">Transmembrane helix</keyword>
<dbReference type="GO" id="GO:0030154">
    <property type="term" value="P:cell differentiation"/>
    <property type="evidence" value="ECO:0007669"/>
    <property type="project" value="UniProtKB-ARBA"/>
</dbReference>
<dbReference type="InterPro" id="IPR015919">
    <property type="entry name" value="Cadherin-like_sf"/>
</dbReference>
<dbReference type="GO" id="GO:0007156">
    <property type="term" value="P:homophilic cell adhesion via plasma membrane adhesion molecules"/>
    <property type="evidence" value="ECO:0007669"/>
    <property type="project" value="InterPro"/>
</dbReference>
<keyword evidence="9" id="KW-0472">Membrane</keyword>
<keyword evidence="4" id="KW-0732">Signal</keyword>
<dbReference type="FunFam" id="2.60.40.60:FF:000039">
    <property type="entry name" value="FAT atypical cadherin 3"/>
    <property type="match status" value="1"/>
</dbReference>
<evidence type="ECO:0000256" key="1">
    <source>
        <dbReference type="ARBA" id="ARBA00004251"/>
    </source>
</evidence>
<keyword evidence="7" id="KW-0130">Cell adhesion</keyword>
<dbReference type="GO" id="GO:0008104">
    <property type="term" value="P:intracellular protein localization"/>
    <property type="evidence" value="ECO:0007669"/>
    <property type="project" value="UniProtKB-ARBA"/>
</dbReference>
<evidence type="ECO:0000256" key="4">
    <source>
        <dbReference type="ARBA" id="ARBA00022729"/>
    </source>
</evidence>
<dbReference type="GO" id="GO:0001736">
    <property type="term" value="P:establishment of planar polarity"/>
    <property type="evidence" value="ECO:0007669"/>
    <property type="project" value="UniProtKB-ARBA"/>
</dbReference>
<dbReference type="InterPro" id="IPR002126">
    <property type="entry name" value="Cadherin-like_dom"/>
</dbReference>
<dbReference type="AlphaFoldDB" id="A0A1A9W0E8"/>
<dbReference type="GO" id="GO:0005886">
    <property type="term" value="C:plasma membrane"/>
    <property type="evidence" value="ECO:0007669"/>
    <property type="project" value="UniProtKB-SubCell"/>
</dbReference>
<keyword evidence="2" id="KW-0245">EGF-like domain</keyword>
<evidence type="ECO:0000259" key="13">
    <source>
        <dbReference type="PROSITE" id="PS50268"/>
    </source>
</evidence>
<evidence type="ECO:0000256" key="6">
    <source>
        <dbReference type="ARBA" id="ARBA00022837"/>
    </source>
</evidence>
<dbReference type="EnsemblMetazoa" id="GBRI001740-RA">
    <property type="protein sequence ID" value="GBRI001740-PA"/>
    <property type="gene ID" value="GBRI001740"/>
</dbReference>
<evidence type="ECO:0000256" key="5">
    <source>
        <dbReference type="ARBA" id="ARBA00022737"/>
    </source>
</evidence>
<dbReference type="Pfam" id="PF00028">
    <property type="entry name" value="Cadherin"/>
    <property type="match status" value="5"/>
</dbReference>
<dbReference type="Proteomes" id="UP000091820">
    <property type="component" value="Unassembled WGS sequence"/>
</dbReference>
<reference evidence="15" key="1">
    <citation type="submission" date="2014-03" db="EMBL/GenBank/DDBJ databases">
        <authorList>
            <person name="Aksoy S."/>
            <person name="Warren W."/>
            <person name="Wilson R.K."/>
        </authorList>
    </citation>
    <scope>NUCLEOTIDE SEQUENCE [LARGE SCALE GENOMIC DNA]</scope>
    <source>
        <strain evidence="15">IAEA</strain>
    </source>
</reference>
<feature type="domain" description="Cadherin" evidence="13">
    <location>
        <begin position="18"/>
        <end position="116"/>
    </location>
</feature>
<keyword evidence="3" id="KW-0812">Transmembrane</keyword>
<dbReference type="GO" id="GO:0005509">
    <property type="term" value="F:calcium ion binding"/>
    <property type="evidence" value="ECO:0007669"/>
    <property type="project" value="UniProtKB-UniRule"/>
</dbReference>
<comment type="subcellular location">
    <subcellularLocation>
        <location evidence="1">Cell membrane</location>
        <topology evidence="1">Single-pass type I membrane protein</topology>
    </subcellularLocation>
</comment>
<dbReference type="FunFam" id="2.60.40.60:FF:000033">
    <property type="entry name" value="FAT atypical cadherin 1"/>
    <property type="match status" value="2"/>
</dbReference>
<evidence type="ECO:0000256" key="2">
    <source>
        <dbReference type="ARBA" id="ARBA00022536"/>
    </source>
</evidence>
<feature type="domain" description="Cadherin" evidence="13">
    <location>
        <begin position="201"/>
        <end position="295"/>
    </location>
</feature>
<dbReference type="GO" id="GO:0048589">
    <property type="term" value="P:developmental growth"/>
    <property type="evidence" value="ECO:0007669"/>
    <property type="project" value="UniProtKB-ARBA"/>
</dbReference>
<evidence type="ECO:0000256" key="7">
    <source>
        <dbReference type="ARBA" id="ARBA00022889"/>
    </source>
</evidence>
<dbReference type="SUPFAM" id="SSF49313">
    <property type="entry name" value="Cadherin-like"/>
    <property type="match status" value="6"/>
</dbReference>
<dbReference type="PROSITE" id="PS50268">
    <property type="entry name" value="CADHERIN_2"/>
    <property type="match status" value="6"/>
</dbReference>
<evidence type="ECO:0000256" key="11">
    <source>
        <dbReference type="ARBA" id="ARBA00023180"/>
    </source>
</evidence>
<keyword evidence="5" id="KW-0677">Repeat</keyword>
<dbReference type="SMART" id="SM00112">
    <property type="entry name" value="CA"/>
    <property type="match status" value="6"/>
</dbReference>
<evidence type="ECO:0000256" key="10">
    <source>
        <dbReference type="ARBA" id="ARBA00023157"/>
    </source>
</evidence>
<evidence type="ECO:0000313" key="15">
    <source>
        <dbReference type="Proteomes" id="UP000091820"/>
    </source>
</evidence>
<organism evidence="14 15">
    <name type="scientific">Glossina brevipalpis</name>
    <dbReference type="NCBI Taxonomy" id="37001"/>
    <lineage>
        <taxon>Eukaryota</taxon>
        <taxon>Metazoa</taxon>
        <taxon>Ecdysozoa</taxon>
        <taxon>Arthropoda</taxon>
        <taxon>Hexapoda</taxon>
        <taxon>Insecta</taxon>
        <taxon>Pterygota</taxon>
        <taxon>Neoptera</taxon>
        <taxon>Endopterygota</taxon>
        <taxon>Diptera</taxon>
        <taxon>Brachycera</taxon>
        <taxon>Muscomorpha</taxon>
        <taxon>Hippoboscoidea</taxon>
        <taxon>Glossinidae</taxon>
        <taxon>Glossina</taxon>
    </lineage>
</organism>
<feature type="domain" description="Cadherin" evidence="13">
    <location>
        <begin position="117"/>
        <end position="200"/>
    </location>
</feature>
<dbReference type="PRINTS" id="PR00205">
    <property type="entry name" value="CADHERIN"/>
</dbReference>
<feature type="domain" description="Cadherin" evidence="13">
    <location>
        <begin position="399"/>
        <end position="522"/>
    </location>
</feature>
<dbReference type="VEuPathDB" id="VectorBase:GBRI001740"/>
<dbReference type="PANTHER" id="PTHR24026">
    <property type="entry name" value="FAT ATYPICAL CADHERIN-RELATED"/>
    <property type="match status" value="1"/>
</dbReference>
<dbReference type="Gene3D" id="2.60.40.60">
    <property type="entry name" value="Cadherins"/>
    <property type="match status" value="7"/>
</dbReference>
<evidence type="ECO:0000256" key="8">
    <source>
        <dbReference type="ARBA" id="ARBA00022989"/>
    </source>
</evidence>
<dbReference type="STRING" id="37001.A0A1A9W0E8"/>
<evidence type="ECO:0000256" key="9">
    <source>
        <dbReference type="ARBA" id="ARBA00023136"/>
    </source>
</evidence>
<dbReference type="GO" id="GO:0048513">
    <property type="term" value="P:animal organ development"/>
    <property type="evidence" value="ECO:0007669"/>
    <property type="project" value="UniProtKB-ARBA"/>
</dbReference>
<dbReference type="PROSITE" id="PS00232">
    <property type="entry name" value="CADHERIN_1"/>
    <property type="match status" value="2"/>
</dbReference>
<dbReference type="CDD" id="cd11304">
    <property type="entry name" value="Cadherin_repeat"/>
    <property type="match status" value="5"/>
</dbReference>
<name>A0A1A9W0E8_9MUSC</name>
<feature type="domain" description="Cadherin" evidence="13">
    <location>
        <begin position="295"/>
        <end position="398"/>
    </location>
</feature>
<dbReference type="GO" id="GO:0007163">
    <property type="term" value="P:establishment or maintenance of cell polarity"/>
    <property type="evidence" value="ECO:0007669"/>
    <property type="project" value="UniProtKB-ARBA"/>
</dbReference>
<keyword evidence="10" id="KW-1015">Disulfide bond</keyword>
<accession>A0A1A9W0E8</accession>
<evidence type="ECO:0000256" key="3">
    <source>
        <dbReference type="ARBA" id="ARBA00022692"/>
    </source>
</evidence>
<reference evidence="14" key="2">
    <citation type="submission" date="2020-05" db="UniProtKB">
        <authorList>
            <consortium name="EnsemblMetazoa"/>
        </authorList>
    </citation>
    <scope>IDENTIFICATION</scope>
    <source>
        <strain evidence="14">IAEA</strain>
    </source>
</reference>
<proteinExistence type="predicted"/>